<evidence type="ECO:0000259" key="9">
    <source>
        <dbReference type="PROSITE" id="PS50928"/>
    </source>
</evidence>
<evidence type="ECO:0000256" key="7">
    <source>
        <dbReference type="ARBA" id="ARBA00023136"/>
    </source>
</evidence>
<evidence type="ECO:0000256" key="6">
    <source>
        <dbReference type="ARBA" id="ARBA00022989"/>
    </source>
</evidence>
<feature type="transmembrane region" description="Helical" evidence="8">
    <location>
        <begin position="26"/>
        <end position="54"/>
    </location>
</feature>
<accession>A0ABY4FTF9</accession>
<dbReference type="EMBL" id="CP095043">
    <property type="protein sequence ID" value="UOQ59586.1"/>
    <property type="molecule type" value="Genomic_DNA"/>
</dbReference>
<feature type="transmembrane region" description="Helical" evidence="8">
    <location>
        <begin position="109"/>
        <end position="131"/>
    </location>
</feature>
<evidence type="ECO:0000256" key="5">
    <source>
        <dbReference type="ARBA" id="ARBA00022692"/>
    </source>
</evidence>
<name>A0ABY4FTF9_9MICO</name>
<evidence type="ECO:0000313" key="11">
    <source>
        <dbReference type="Proteomes" id="UP000831775"/>
    </source>
</evidence>
<comment type="subcellular location">
    <subcellularLocation>
        <location evidence="1 8">Cell membrane</location>
        <topology evidence="1 8">Multi-pass membrane protein</topology>
    </subcellularLocation>
</comment>
<gene>
    <name evidence="10" type="ORF">MUN76_11050</name>
</gene>
<evidence type="ECO:0000313" key="10">
    <source>
        <dbReference type="EMBL" id="UOQ59586.1"/>
    </source>
</evidence>
<keyword evidence="4" id="KW-1003">Cell membrane</keyword>
<dbReference type="Gene3D" id="1.10.3720.10">
    <property type="entry name" value="MetI-like"/>
    <property type="match status" value="1"/>
</dbReference>
<dbReference type="PANTHER" id="PTHR42929">
    <property type="entry name" value="INNER MEMBRANE ABC TRANSPORTER PERMEASE PROTEIN YDCU-RELATED-RELATED"/>
    <property type="match status" value="1"/>
</dbReference>
<keyword evidence="7 8" id="KW-0472">Membrane</keyword>
<comment type="similarity">
    <text evidence="2">Belongs to the binding-protein-dependent transport system permease family. CysTW subfamily.</text>
</comment>
<dbReference type="CDD" id="cd06261">
    <property type="entry name" value="TM_PBP2"/>
    <property type="match status" value="1"/>
</dbReference>
<evidence type="ECO:0000256" key="4">
    <source>
        <dbReference type="ARBA" id="ARBA00022475"/>
    </source>
</evidence>
<proteinExistence type="inferred from homology"/>
<feature type="transmembrane region" description="Helical" evidence="8">
    <location>
        <begin position="213"/>
        <end position="234"/>
    </location>
</feature>
<dbReference type="InterPro" id="IPR035906">
    <property type="entry name" value="MetI-like_sf"/>
</dbReference>
<feature type="domain" description="ABC transmembrane type-1" evidence="9">
    <location>
        <begin position="75"/>
        <end position="283"/>
    </location>
</feature>
<feature type="transmembrane region" description="Helical" evidence="8">
    <location>
        <begin position="260"/>
        <end position="281"/>
    </location>
</feature>
<dbReference type="SUPFAM" id="SSF161098">
    <property type="entry name" value="MetI-like"/>
    <property type="match status" value="1"/>
</dbReference>
<evidence type="ECO:0000256" key="2">
    <source>
        <dbReference type="ARBA" id="ARBA00007069"/>
    </source>
</evidence>
<evidence type="ECO:0000256" key="1">
    <source>
        <dbReference type="ARBA" id="ARBA00004651"/>
    </source>
</evidence>
<keyword evidence="3 8" id="KW-0813">Transport</keyword>
<keyword evidence="5 8" id="KW-0812">Transmembrane</keyword>
<keyword evidence="6 8" id="KW-1133">Transmembrane helix</keyword>
<dbReference type="RefSeq" id="WP_244684657.1">
    <property type="nucleotide sequence ID" value="NZ_CP095043.1"/>
</dbReference>
<reference evidence="10 11" key="1">
    <citation type="submission" date="2022-04" db="EMBL/GenBank/DDBJ databases">
        <title>Leucobacter sp. isolated from rhizosphere of onion.</title>
        <authorList>
            <person name="Won M."/>
            <person name="Lee C.-M."/>
            <person name="Woen H.-Y."/>
            <person name="Kwon S.-W."/>
        </authorList>
    </citation>
    <scope>NUCLEOTIDE SEQUENCE [LARGE SCALE GENOMIC DNA]</scope>
    <source>
        <strain evidence="10 11">H25R-14</strain>
    </source>
</reference>
<protein>
    <submittedName>
        <fullName evidence="10">ABC transporter permease</fullName>
    </submittedName>
</protein>
<dbReference type="Pfam" id="PF00528">
    <property type="entry name" value="BPD_transp_1"/>
    <property type="match status" value="1"/>
</dbReference>
<evidence type="ECO:0000256" key="8">
    <source>
        <dbReference type="RuleBase" id="RU363032"/>
    </source>
</evidence>
<feature type="transmembrane region" description="Helical" evidence="8">
    <location>
        <begin position="74"/>
        <end position="97"/>
    </location>
</feature>
<evidence type="ECO:0000256" key="3">
    <source>
        <dbReference type="ARBA" id="ARBA00022448"/>
    </source>
</evidence>
<dbReference type="PROSITE" id="PS50928">
    <property type="entry name" value="ABC_TM1"/>
    <property type="match status" value="1"/>
</dbReference>
<keyword evidence="11" id="KW-1185">Reference proteome</keyword>
<dbReference type="InterPro" id="IPR000515">
    <property type="entry name" value="MetI-like"/>
</dbReference>
<dbReference type="PANTHER" id="PTHR42929:SF5">
    <property type="entry name" value="ABC TRANSPORTER PERMEASE PROTEIN"/>
    <property type="match status" value="1"/>
</dbReference>
<organism evidence="10 11">
    <name type="scientific">Leucobacter rhizosphaerae</name>
    <dbReference type="NCBI Taxonomy" id="2932245"/>
    <lineage>
        <taxon>Bacteria</taxon>
        <taxon>Bacillati</taxon>
        <taxon>Actinomycetota</taxon>
        <taxon>Actinomycetes</taxon>
        <taxon>Micrococcales</taxon>
        <taxon>Microbacteriaceae</taxon>
        <taxon>Leucobacter</taxon>
    </lineage>
</organism>
<sequence>MTTDVITLRDQAGRARSGSAWHAAPGLLFVPALIILVPIFLVPTAILLVSSFTSEEGVFFQYQRMWESDLVRAVLLRSLGMALFVTLVSLVLAIPYASIALKSRPRLRSVLLGAVTASLFFSVLVRAYAWLALLGHGGPVLGFLEGLGIDTESLQLVNSPTGVAIGMVQYGLPFMVMSLTDVMGRLDPNIERAAAVHGAGATRRFLTVTLPQLTPGMLAGSTIVFVTTLGYFVIPSILGSPREMMIGQLISDQVGTTLDWSYGAALSSALLVITFAVMFALRSLARRVGRNAS</sequence>
<dbReference type="Proteomes" id="UP000831775">
    <property type="component" value="Chromosome"/>
</dbReference>